<dbReference type="RefSeq" id="WP_112315787.1">
    <property type="nucleotide sequence ID" value="NZ_MUAV01000009.1"/>
</dbReference>
<feature type="transmembrane region" description="Helical" evidence="1">
    <location>
        <begin position="44"/>
        <end position="63"/>
    </location>
</feature>
<keyword evidence="1" id="KW-0812">Transmembrane</keyword>
<comment type="caution">
    <text evidence="2">The sequence shown here is derived from an EMBL/GenBank/DDBJ whole genome shotgun (WGS) entry which is preliminary data.</text>
</comment>
<dbReference type="EMBL" id="MUAV01000009">
    <property type="protein sequence ID" value="RAP41518.1"/>
    <property type="molecule type" value="Genomic_DNA"/>
</dbReference>
<feature type="transmembrane region" description="Helical" evidence="1">
    <location>
        <begin position="9"/>
        <end position="32"/>
    </location>
</feature>
<evidence type="ECO:0000313" key="3">
    <source>
        <dbReference type="Proteomes" id="UP000248659"/>
    </source>
</evidence>
<accession>A0ABX9DHA8</accession>
<evidence type="ECO:0000313" key="2">
    <source>
        <dbReference type="EMBL" id="RAP41518.1"/>
    </source>
</evidence>
<reference evidence="2 3" key="1">
    <citation type="submission" date="2017-01" db="EMBL/GenBank/DDBJ databases">
        <title>Genome sequence of Rhodovulum viride JA756.</title>
        <authorList>
            <person name="Lakshmi K.V."/>
            <person name="Tushar L.D."/>
            <person name="Sasikala C."/>
            <person name="Venkataramana C."/>
        </authorList>
    </citation>
    <scope>NUCLEOTIDE SEQUENCE [LARGE SCALE GENOMIC DNA]</scope>
    <source>
        <strain evidence="2 3">JA756</strain>
    </source>
</reference>
<sequence length="154" mass="17118">MRGHRDTGFLYRALVLCVVALTVGLGAVVVATNHELEKVVAPSLYRNLLLFLGPLVAICLTGFSLFSRSFSRRSFLSELLILLASYCVFLSVYLPHVLTFRGEAGKTCHFWQFGCADVAPEPDHRLTITGLVLAAAIYLIVFLREGIFRVRNDN</sequence>
<keyword evidence="1" id="KW-0472">Membrane</keyword>
<gene>
    <name evidence="2" type="ORF">BYZ73_09640</name>
</gene>
<keyword evidence="1" id="KW-1133">Transmembrane helix</keyword>
<feature type="transmembrane region" description="Helical" evidence="1">
    <location>
        <begin position="75"/>
        <end position="94"/>
    </location>
</feature>
<proteinExistence type="predicted"/>
<keyword evidence="3" id="KW-1185">Reference proteome</keyword>
<name>A0ABX9DHA8_9RHOB</name>
<evidence type="ECO:0000256" key="1">
    <source>
        <dbReference type="SAM" id="Phobius"/>
    </source>
</evidence>
<feature type="transmembrane region" description="Helical" evidence="1">
    <location>
        <begin position="126"/>
        <end position="143"/>
    </location>
</feature>
<organism evidence="2 3">
    <name type="scientific">Rhodovulum viride</name>
    <dbReference type="NCBI Taxonomy" id="1231134"/>
    <lineage>
        <taxon>Bacteria</taxon>
        <taxon>Pseudomonadati</taxon>
        <taxon>Pseudomonadota</taxon>
        <taxon>Alphaproteobacteria</taxon>
        <taxon>Rhodobacterales</taxon>
        <taxon>Paracoccaceae</taxon>
        <taxon>Rhodovulum</taxon>
    </lineage>
</organism>
<protein>
    <submittedName>
        <fullName evidence="2">Uncharacterized protein</fullName>
    </submittedName>
</protein>
<dbReference type="Proteomes" id="UP000248659">
    <property type="component" value="Unassembled WGS sequence"/>
</dbReference>